<dbReference type="Pfam" id="PF00389">
    <property type="entry name" value="2-Hacid_dh"/>
    <property type="match status" value="1"/>
</dbReference>
<dbReference type="AlphaFoldDB" id="A0A161X3K6"/>
<comment type="similarity">
    <text evidence="1 4">Belongs to the D-isomer specific 2-hydroxyacid dehydrogenase family.</text>
</comment>
<dbReference type="GO" id="GO:0051287">
    <property type="term" value="F:NAD binding"/>
    <property type="evidence" value="ECO:0007669"/>
    <property type="project" value="InterPro"/>
</dbReference>
<dbReference type="EC" id="1.1.1.79" evidence="7"/>
<dbReference type="PANTHER" id="PTHR43333">
    <property type="entry name" value="2-HACID_DH_C DOMAIN-CONTAINING PROTEIN"/>
    <property type="match status" value="1"/>
</dbReference>
<evidence type="ECO:0000256" key="4">
    <source>
        <dbReference type="RuleBase" id="RU003719"/>
    </source>
</evidence>
<feature type="domain" description="D-isomer specific 2-hydroxyacid dehydrogenase catalytic" evidence="5">
    <location>
        <begin position="6"/>
        <end position="307"/>
    </location>
</feature>
<dbReference type="PROSITE" id="PS00671">
    <property type="entry name" value="D_2_HYDROXYACID_DH_3"/>
    <property type="match status" value="1"/>
</dbReference>
<keyword evidence="2 4" id="KW-0560">Oxidoreductase</keyword>
<dbReference type="InterPro" id="IPR036291">
    <property type="entry name" value="NAD(P)-bd_dom_sf"/>
</dbReference>
<evidence type="ECO:0000313" key="7">
    <source>
        <dbReference type="EMBL" id="KZL88366.1"/>
    </source>
</evidence>
<evidence type="ECO:0000259" key="6">
    <source>
        <dbReference type="Pfam" id="PF02826"/>
    </source>
</evidence>
<keyword evidence="7" id="KW-0670">Pyruvate</keyword>
<name>A0A161X3K6_9CLOT</name>
<dbReference type="Pfam" id="PF02826">
    <property type="entry name" value="2-Hacid_dh_C"/>
    <property type="match status" value="1"/>
</dbReference>
<keyword evidence="8" id="KW-1185">Reference proteome</keyword>
<dbReference type="GO" id="GO:0008873">
    <property type="term" value="F:gluconate 2-dehydrogenase activity"/>
    <property type="evidence" value="ECO:0007669"/>
    <property type="project" value="UniProtKB-EC"/>
</dbReference>
<dbReference type="SUPFAM" id="SSF52283">
    <property type="entry name" value="Formate/glycerate dehydrogenase catalytic domain-like"/>
    <property type="match status" value="1"/>
</dbReference>
<feature type="domain" description="D-isomer specific 2-hydroxyacid dehydrogenase NAD-binding" evidence="6">
    <location>
        <begin position="104"/>
        <end position="276"/>
    </location>
</feature>
<dbReference type="CDD" id="cd12155">
    <property type="entry name" value="PGDH_1"/>
    <property type="match status" value="1"/>
</dbReference>
<dbReference type="OrthoDB" id="9805416at2"/>
<dbReference type="RefSeq" id="WP_066631221.1">
    <property type="nucleotide sequence ID" value="NZ_FQXL01000026.1"/>
</dbReference>
<evidence type="ECO:0000259" key="5">
    <source>
        <dbReference type="Pfam" id="PF00389"/>
    </source>
</evidence>
<dbReference type="Gene3D" id="3.40.50.720">
    <property type="entry name" value="NAD(P)-binding Rossmann-like Domain"/>
    <property type="match status" value="2"/>
</dbReference>
<dbReference type="Proteomes" id="UP000076603">
    <property type="component" value="Unassembled WGS sequence"/>
</dbReference>
<dbReference type="PANTHER" id="PTHR43333:SF1">
    <property type="entry name" value="D-ISOMER SPECIFIC 2-HYDROXYACID DEHYDROGENASE NAD-BINDING DOMAIN-CONTAINING PROTEIN"/>
    <property type="match status" value="1"/>
</dbReference>
<evidence type="ECO:0000313" key="8">
    <source>
        <dbReference type="Proteomes" id="UP000076603"/>
    </source>
</evidence>
<dbReference type="EC" id="1.1.1.215" evidence="7"/>
<protein>
    <submittedName>
        <fullName evidence="7">Glyoxylate/hydroxypyruvate reductase B</fullName>
        <ecNumber evidence="7">1.1.1.215</ecNumber>
        <ecNumber evidence="7">1.1.1.79</ecNumber>
        <ecNumber evidence="7">1.1.1.81</ecNumber>
    </submittedName>
</protein>
<evidence type="ECO:0000256" key="2">
    <source>
        <dbReference type="ARBA" id="ARBA00023002"/>
    </source>
</evidence>
<dbReference type="InterPro" id="IPR029753">
    <property type="entry name" value="D-isomer_DH_CS"/>
</dbReference>
<dbReference type="GO" id="GO:0030267">
    <property type="term" value="F:glyoxylate reductase (NADPH) activity"/>
    <property type="evidence" value="ECO:0007669"/>
    <property type="project" value="UniProtKB-EC"/>
</dbReference>
<dbReference type="InterPro" id="IPR006139">
    <property type="entry name" value="D-isomer_2_OHA_DH_cat_dom"/>
</dbReference>
<dbReference type="SUPFAM" id="SSF51735">
    <property type="entry name" value="NAD(P)-binding Rossmann-fold domains"/>
    <property type="match status" value="1"/>
</dbReference>
<dbReference type="EC" id="1.1.1.81" evidence="7"/>
<evidence type="ECO:0000256" key="3">
    <source>
        <dbReference type="ARBA" id="ARBA00023027"/>
    </source>
</evidence>
<keyword evidence="3" id="KW-0520">NAD</keyword>
<dbReference type="InterPro" id="IPR006140">
    <property type="entry name" value="D-isomer_DH_NAD-bd"/>
</dbReference>
<dbReference type="PATRIC" id="fig|1121326.3.peg.6417"/>
<sequence>MVKVLFTYDYGKENMKKIEDLGYDITLSDEKELSYVEELRDIEVLACYNPFSTFDISKLERLKWIQLSSIGIDQIPKNIVLKNNIIITNNKGGYSIPIGEWIVMDILNLLKRSTYFYKKQNEKHWKMDSKVLELYGKTVTFIGTGTIAVEAAKRLQGFGVKVLGINTKGRNIEYFNKCYSMSNIDKVLSESDVVIITLPYTNDTHHLINEDKFSSMKNNIFFINIARGAIVDEKALINNLQSGKVAAAALDVFEEEPLPESSPLWSMDNVIITPHNSWISELRNERRFDLIYENMKRYMENEELINVTDISKGY</sequence>
<evidence type="ECO:0000256" key="1">
    <source>
        <dbReference type="ARBA" id="ARBA00005854"/>
    </source>
</evidence>
<comment type="caution">
    <text evidence="7">The sequence shown here is derived from an EMBL/GenBank/DDBJ whole genome shotgun (WGS) entry which is preliminary data.</text>
</comment>
<reference evidence="7 8" key="1">
    <citation type="submission" date="2016-04" db="EMBL/GenBank/DDBJ databases">
        <title>Genome sequence of Clostridium magnum DSM 2767.</title>
        <authorList>
            <person name="Poehlein A."/>
            <person name="Uhlig R."/>
            <person name="Fischer R."/>
            <person name="Bahl H."/>
            <person name="Daniel R."/>
        </authorList>
    </citation>
    <scope>NUCLEOTIDE SEQUENCE [LARGE SCALE GENOMIC DNA]</scope>
    <source>
        <strain evidence="7 8">DSM 2767</strain>
    </source>
</reference>
<dbReference type="EMBL" id="LWAE01000021">
    <property type="protein sequence ID" value="KZL88366.1"/>
    <property type="molecule type" value="Genomic_DNA"/>
</dbReference>
<accession>A0A161X3K6</accession>
<organism evidence="7 8">
    <name type="scientific">Clostridium magnum DSM 2767</name>
    <dbReference type="NCBI Taxonomy" id="1121326"/>
    <lineage>
        <taxon>Bacteria</taxon>
        <taxon>Bacillati</taxon>
        <taxon>Bacillota</taxon>
        <taxon>Clostridia</taxon>
        <taxon>Eubacteriales</taxon>
        <taxon>Clostridiaceae</taxon>
        <taxon>Clostridium</taxon>
    </lineage>
</organism>
<gene>
    <name evidence="7" type="primary">ghrB_2</name>
    <name evidence="7" type="ORF">CLMAG_63490</name>
</gene>
<proteinExistence type="inferred from homology"/>
<dbReference type="GO" id="GO:0016618">
    <property type="term" value="F:hydroxypyruvate reductase [NAD(P)H] activity"/>
    <property type="evidence" value="ECO:0007669"/>
    <property type="project" value="UniProtKB-EC"/>
</dbReference>
<dbReference type="STRING" id="1121326.CLMAG_63490"/>